<keyword evidence="5" id="KW-0762">Sugar transport</keyword>
<gene>
    <name evidence="18" type="primary">ctrA</name>
    <name evidence="18" type="ORF">PDMSB3_0030</name>
</gene>
<evidence type="ECO:0000259" key="15">
    <source>
        <dbReference type="Pfam" id="PF02563"/>
    </source>
</evidence>
<evidence type="ECO:0000259" key="16">
    <source>
        <dbReference type="Pfam" id="PF10531"/>
    </source>
</evidence>
<dbReference type="PANTHER" id="PTHR33619:SF3">
    <property type="entry name" value="POLYSACCHARIDE EXPORT PROTEIN GFCE-RELATED"/>
    <property type="match status" value="1"/>
</dbReference>
<keyword evidence="12" id="KW-0564">Palmitate</keyword>
<evidence type="ECO:0000256" key="9">
    <source>
        <dbReference type="ARBA" id="ARBA00023065"/>
    </source>
</evidence>
<dbReference type="Gene3D" id="3.10.560.10">
    <property type="entry name" value="Outer membrane lipoprotein wza domain like"/>
    <property type="match status" value="2"/>
</dbReference>
<evidence type="ECO:0000256" key="1">
    <source>
        <dbReference type="ARBA" id="ARBA00004571"/>
    </source>
</evidence>
<sequence length="398" mass="42419">MTRTSKMHSICRRTRFALIGAVIGVSACSSIPNSGPSRSQVNDAAAQNRVAGIQIVDVTDAIVKRLYSERSSADFSSVLGAGNDFRQQLGVGDEVQVSIWEAPPATLFGGGVSAAGGSDSTVMPSGTRATTLPSQIIDGDGTINVPFVGSVKAAGSTPTQLQAYIAGRLKNIAHDPQVLVQLARNETSYVTVVGDVSNSTRMQLSARGERVLDALASAGGVKDPVDKIMIQVTRADTVASAPMQKVIRDPHQNVRLKAGDVVTALFQPYSFTSLGATGKNQEVNFEAQGISLAQALARSGGLDDSRSDARGVFIFRLQDAHALDWPNQPIRTTADGKVPVIYRINLRDPDSFFMAQSFMMDNNDVLYVSNAPVTEMQKVLNLVFSVVYPVVNGVQTFK</sequence>
<dbReference type="InterPro" id="IPR049712">
    <property type="entry name" value="Poly_export"/>
</dbReference>
<dbReference type="AlphaFoldDB" id="A0A5Q4Z2T3"/>
<name>A0A5Q4Z2T3_9BURK</name>
<keyword evidence="9" id="KW-0406">Ion transport</keyword>
<dbReference type="Pfam" id="PF10531">
    <property type="entry name" value="SLBB"/>
    <property type="match status" value="1"/>
</dbReference>
<evidence type="ECO:0000313" key="19">
    <source>
        <dbReference type="Proteomes" id="UP000325811"/>
    </source>
</evidence>
<keyword evidence="4" id="KW-1134">Transmembrane beta strand</keyword>
<dbReference type="GO" id="GO:0015159">
    <property type="term" value="F:polysaccharide transmembrane transporter activity"/>
    <property type="evidence" value="ECO:0007669"/>
    <property type="project" value="InterPro"/>
</dbReference>
<dbReference type="InterPro" id="IPR003715">
    <property type="entry name" value="Poly_export_N"/>
</dbReference>
<evidence type="ECO:0000256" key="5">
    <source>
        <dbReference type="ARBA" id="ARBA00022597"/>
    </source>
</evidence>
<proteinExistence type="inferred from homology"/>
<dbReference type="PROSITE" id="PS51257">
    <property type="entry name" value="PROKAR_LIPOPROTEIN"/>
    <property type="match status" value="1"/>
</dbReference>
<evidence type="ECO:0000256" key="4">
    <source>
        <dbReference type="ARBA" id="ARBA00022452"/>
    </source>
</evidence>
<dbReference type="Proteomes" id="UP000325811">
    <property type="component" value="Plasmid pII"/>
</dbReference>
<evidence type="ECO:0000256" key="8">
    <source>
        <dbReference type="ARBA" id="ARBA00023047"/>
    </source>
</evidence>
<feature type="domain" description="Polysaccharide export protein N-terminal" evidence="15">
    <location>
        <begin position="88"/>
        <end position="182"/>
    </location>
</feature>
<keyword evidence="10" id="KW-0626">Porin</keyword>
<dbReference type="Pfam" id="PF02563">
    <property type="entry name" value="Poly_export"/>
    <property type="match status" value="1"/>
</dbReference>
<feature type="domain" description="Soluble ligand binding" evidence="16">
    <location>
        <begin position="189"/>
        <end position="245"/>
    </location>
</feature>
<keyword evidence="19" id="KW-1185">Reference proteome</keyword>
<evidence type="ECO:0000259" key="17">
    <source>
        <dbReference type="Pfam" id="PF22461"/>
    </source>
</evidence>
<dbReference type="Pfam" id="PF22461">
    <property type="entry name" value="SLBB_2"/>
    <property type="match status" value="1"/>
</dbReference>
<organism evidence="18 19">
    <name type="scientific">Paraburkholderia dioscoreae</name>
    <dbReference type="NCBI Taxonomy" id="2604047"/>
    <lineage>
        <taxon>Bacteria</taxon>
        <taxon>Pseudomonadati</taxon>
        <taxon>Pseudomonadota</taxon>
        <taxon>Betaproteobacteria</taxon>
        <taxon>Burkholderiales</taxon>
        <taxon>Burkholderiaceae</taxon>
        <taxon>Paraburkholderia</taxon>
    </lineage>
</organism>
<keyword evidence="7" id="KW-0732">Signal</keyword>
<feature type="domain" description="SLBB" evidence="17">
    <location>
        <begin position="275"/>
        <end position="368"/>
    </location>
</feature>
<keyword evidence="8" id="KW-0625">Polysaccharide transport</keyword>
<evidence type="ECO:0000256" key="10">
    <source>
        <dbReference type="ARBA" id="ARBA00023114"/>
    </source>
</evidence>
<evidence type="ECO:0000256" key="2">
    <source>
        <dbReference type="ARBA" id="ARBA00009450"/>
    </source>
</evidence>
<evidence type="ECO:0000256" key="7">
    <source>
        <dbReference type="ARBA" id="ARBA00022729"/>
    </source>
</evidence>
<dbReference type="EMBL" id="LR699556">
    <property type="protein sequence ID" value="VVD31154.1"/>
    <property type="molecule type" value="Genomic_DNA"/>
</dbReference>
<keyword evidence="6" id="KW-0812">Transmembrane</keyword>
<dbReference type="InterPro" id="IPR019554">
    <property type="entry name" value="Soluble_ligand-bd"/>
</dbReference>
<dbReference type="GO" id="GO:0015288">
    <property type="term" value="F:porin activity"/>
    <property type="evidence" value="ECO:0007669"/>
    <property type="project" value="UniProtKB-KW"/>
</dbReference>
<keyword evidence="3" id="KW-0813">Transport</keyword>
<evidence type="ECO:0000256" key="12">
    <source>
        <dbReference type="ARBA" id="ARBA00023139"/>
    </source>
</evidence>
<dbReference type="KEGG" id="pdio:PDMSB3_0030.3"/>
<protein>
    <submittedName>
        <fullName evidence="18">Capsule polysaccharide export outer membrane protein CtrA</fullName>
    </submittedName>
</protein>
<evidence type="ECO:0000256" key="14">
    <source>
        <dbReference type="ARBA" id="ARBA00023288"/>
    </source>
</evidence>
<dbReference type="Gene3D" id="3.30.1950.10">
    <property type="entry name" value="wza like domain"/>
    <property type="match status" value="1"/>
</dbReference>
<reference evidence="18 19" key="1">
    <citation type="submission" date="2019-08" db="EMBL/GenBank/DDBJ databases">
        <authorList>
            <person name="Herpell B J."/>
        </authorList>
    </citation>
    <scope>NUCLEOTIDE SEQUENCE [LARGE SCALE GENOMIC DNA]</scope>
    <source>
        <strain evidence="19">Msb3</strain>
        <plasmid evidence="18 19">pII</plasmid>
    </source>
</reference>
<dbReference type="GO" id="GO:0006811">
    <property type="term" value="P:monoatomic ion transport"/>
    <property type="evidence" value="ECO:0007669"/>
    <property type="project" value="UniProtKB-KW"/>
</dbReference>
<dbReference type="PANTHER" id="PTHR33619">
    <property type="entry name" value="POLYSACCHARIDE EXPORT PROTEIN GFCE-RELATED"/>
    <property type="match status" value="1"/>
</dbReference>
<evidence type="ECO:0000313" key="18">
    <source>
        <dbReference type="EMBL" id="VVD31154.1"/>
    </source>
</evidence>
<keyword evidence="18" id="KW-0614">Plasmid</keyword>
<keyword evidence="11" id="KW-0472">Membrane</keyword>
<evidence type="ECO:0000256" key="13">
    <source>
        <dbReference type="ARBA" id="ARBA00023237"/>
    </source>
</evidence>
<geneLocation type="plasmid" evidence="18 19">
    <name>pII</name>
</geneLocation>
<evidence type="ECO:0000256" key="11">
    <source>
        <dbReference type="ARBA" id="ARBA00023136"/>
    </source>
</evidence>
<keyword evidence="14" id="KW-0449">Lipoprotein</keyword>
<dbReference type="GO" id="GO:0046930">
    <property type="term" value="C:pore complex"/>
    <property type="evidence" value="ECO:0007669"/>
    <property type="project" value="UniProtKB-KW"/>
</dbReference>
<dbReference type="GO" id="GO:0009279">
    <property type="term" value="C:cell outer membrane"/>
    <property type="evidence" value="ECO:0007669"/>
    <property type="project" value="UniProtKB-SubCell"/>
</dbReference>
<comment type="similarity">
    <text evidence="2">Belongs to the BexD/CtrA/VexA family.</text>
</comment>
<keyword evidence="13" id="KW-0998">Cell outer membrane</keyword>
<comment type="subcellular location">
    <subcellularLocation>
        <location evidence="1">Cell outer membrane</location>
        <topology evidence="1">Multi-pass membrane protein</topology>
    </subcellularLocation>
</comment>
<accession>A0A5Q4Z2T3</accession>
<evidence type="ECO:0000256" key="3">
    <source>
        <dbReference type="ARBA" id="ARBA00022448"/>
    </source>
</evidence>
<dbReference type="InterPro" id="IPR054765">
    <property type="entry name" value="SLBB_dom"/>
</dbReference>
<evidence type="ECO:0000256" key="6">
    <source>
        <dbReference type="ARBA" id="ARBA00022692"/>
    </source>
</evidence>